<dbReference type="RefSeq" id="WP_017745084.1">
    <property type="nucleotide sequence ID" value="NZ_KQ976354.1"/>
</dbReference>
<dbReference type="OrthoDB" id="512962at2"/>
<evidence type="ECO:0000313" key="2">
    <source>
        <dbReference type="Proteomes" id="UP000076925"/>
    </source>
</evidence>
<dbReference type="Proteomes" id="UP000076925">
    <property type="component" value="Unassembled WGS sequence"/>
</dbReference>
<evidence type="ECO:0000313" key="1">
    <source>
        <dbReference type="EMBL" id="KYC37252.1"/>
    </source>
</evidence>
<sequence>MSQVQNSDTTLFDDDAVTPQRAMELLFGEDSLERAVQIEDEAEVGVIGAGLDWGNAMPKLMLNPTLFGRLTTLRISLNLEVRLLIETWNLGIGTKIATTTARIHIKQRLQSPTPEAEQHLQAVLLQDDLYGEEFIRNSEVLRSLLKVLLTESDWQAIALSASDEIRKQVMYQVNESQAITA</sequence>
<name>A0A139WXZ3_9CYAN</name>
<organism evidence="1 2">
    <name type="scientific">Scytonema hofmannii PCC 7110</name>
    <dbReference type="NCBI Taxonomy" id="128403"/>
    <lineage>
        <taxon>Bacteria</taxon>
        <taxon>Bacillati</taxon>
        <taxon>Cyanobacteriota</taxon>
        <taxon>Cyanophyceae</taxon>
        <taxon>Nostocales</taxon>
        <taxon>Scytonemataceae</taxon>
        <taxon>Scytonema</taxon>
    </lineage>
</organism>
<reference evidence="1 2" key="1">
    <citation type="journal article" date="2013" name="Genome Biol. Evol.">
        <title>Genomes of Stigonematalean cyanobacteria (subsection V) and the evolution of oxygenic photosynthesis from prokaryotes to plastids.</title>
        <authorList>
            <person name="Dagan T."/>
            <person name="Roettger M."/>
            <person name="Stucken K."/>
            <person name="Landan G."/>
            <person name="Koch R."/>
            <person name="Major P."/>
            <person name="Gould S.B."/>
            <person name="Goremykin V.V."/>
            <person name="Rippka R."/>
            <person name="Tandeau de Marsac N."/>
            <person name="Gugger M."/>
            <person name="Lockhart P.J."/>
            <person name="Allen J.F."/>
            <person name="Brune I."/>
            <person name="Maus I."/>
            <person name="Puhler A."/>
            <person name="Martin W.F."/>
        </authorList>
    </citation>
    <scope>NUCLEOTIDE SEQUENCE [LARGE SCALE GENOMIC DNA]</scope>
    <source>
        <strain evidence="1 2">PCC 7110</strain>
    </source>
</reference>
<proteinExistence type="predicted"/>
<gene>
    <name evidence="1" type="ORF">WA1_47405</name>
</gene>
<dbReference type="EMBL" id="ANNX02000047">
    <property type="protein sequence ID" value="KYC37252.1"/>
    <property type="molecule type" value="Genomic_DNA"/>
</dbReference>
<comment type="caution">
    <text evidence="1">The sequence shown here is derived from an EMBL/GenBank/DDBJ whole genome shotgun (WGS) entry which is preliminary data.</text>
</comment>
<accession>A0A139WXZ3</accession>
<protein>
    <submittedName>
        <fullName evidence="1">Uncharacterized protein</fullName>
    </submittedName>
</protein>
<dbReference type="AlphaFoldDB" id="A0A139WXZ3"/>
<keyword evidence="2" id="KW-1185">Reference proteome</keyword>